<dbReference type="RefSeq" id="WP_028311667.1">
    <property type="nucleotide sequence ID" value="NZ_AXWS01000013.1"/>
</dbReference>
<dbReference type="InterPro" id="IPR014347">
    <property type="entry name" value="Tautomerase/MIF_sf"/>
</dbReference>
<dbReference type="OrthoDB" id="8527422at2"/>
<name>A0A8B6X4G8_9BURK</name>
<evidence type="ECO:0000256" key="1">
    <source>
        <dbReference type="ARBA" id="ARBA00006723"/>
    </source>
</evidence>
<feature type="domain" description="4-oxalocrotonate tautomerase-like" evidence="3">
    <location>
        <begin position="77"/>
        <end position="126"/>
    </location>
</feature>
<keyword evidence="2" id="KW-0413">Isomerase</keyword>
<reference evidence="5" key="2">
    <citation type="submission" date="2025-08" db="UniProtKB">
        <authorList>
            <consortium name="RefSeq"/>
        </authorList>
    </citation>
    <scope>IDENTIFICATION</scope>
</reference>
<keyword evidence="4" id="KW-1185">Reference proteome</keyword>
<dbReference type="AlphaFoldDB" id="A0A8B6X4G8"/>
<proteinExistence type="inferred from homology"/>
<dbReference type="Gene3D" id="3.30.429.10">
    <property type="entry name" value="Macrophage Migration Inhibitory Factor"/>
    <property type="match status" value="2"/>
</dbReference>
<reference evidence="5" key="1">
    <citation type="journal article" date="1994" name="J. Mol. Biol.">
        <title>Preliminary crystallographic analysis of 4-oxalocrotonate tautomerase reveals the oligomeric structure of the enzyme.</title>
        <authorList>
            <person name="Roper D.I."/>
            <person name="Subramanya H.S."/>
            <person name="Shingler V."/>
            <person name="Wigley D.B."/>
        </authorList>
    </citation>
    <scope>NUCLEOTIDE SEQUENCE</scope>
</reference>
<evidence type="ECO:0000259" key="3">
    <source>
        <dbReference type="Pfam" id="PF01361"/>
    </source>
</evidence>
<sequence length="133" mass="13267">MPNLMLHMAAGIAPAVRRELLLALTDATVESLAAPRGSVRIHLVELPAAAIACAGVPLDEAGPDAADPLGGPTVLAHLVAGRGEEKKAAFIAAVTATAARVLGIAPAPIRVIVVDVPTTDFGIGGATAKSLGR</sequence>
<comment type="similarity">
    <text evidence="1">Belongs to the 4-oxalocrotonate tautomerase family.</text>
</comment>
<dbReference type="Pfam" id="PF01361">
    <property type="entry name" value="Tautomerase"/>
    <property type="match status" value="1"/>
</dbReference>
<dbReference type="PANTHER" id="PTHR35530:SF1">
    <property type="entry name" value="2-HYDROXYMUCONATE TAUTOMERASE"/>
    <property type="match status" value="1"/>
</dbReference>
<dbReference type="GO" id="GO:0016853">
    <property type="term" value="F:isomerase activity"/>
    <property type="evidence" value="ECO:0007669"/>
    <property type="project" value="UniProtKB-KW"/>
</dbReference>
<protein>
    <submittedName>
        <fullName evidence="5">Tautomerase family protein</fullName>
    </submittedName>
</protein>
<evidence type="ECO:0000313" key="4">
    <source>
        <dbReference type="Proteomes" id="UP000675920"/>
    </source>
</evidence>
<dbReference type="Proteomes" id="UP000675920">
    <property type="component" value="Unplaced"/>
</dbReference>
<accession>A0A8B6X4G8</accession>
<dbReference type="SUPFAM" id="SSF55331">
    <property type="entry name" value="Tautomerase/MIF"/>
    <property type="match status" value="1"/>
</dbReference>
<dbReference type="InterPro" id="IPR004370">
    <property type="entry name" value="4-OT-like_dom"/>
</dbReference>
<evidence type="ECO:0000256" key="2">
    <source>
        <dbReference type="ARBA" id="ARBA00023235"/>
    </source>
</evidence>
<organism evidence="4 5">
    <name type="scientific">Derxia gummosa DSM 723</name>
    <dbReference type="NCBI Taxonomy" id="1121388"/>
    <lineage>
        <taxon>Bacteria</taxon>
        <taxon>Pseudomonadati</taxon>
        <taxon>Pseudomonadota</taxon>
        <taxon>Betaproteobacteria</taxon>
        <taxon>Burkholderiales</taxon>
        <taxon>Alcaligenaceae</taxon>
        <taxon>Derxia</taxon>
    </lineage>
</organism>
<evidence type="ECO:0000313" key="5">
    <source>
        <dbReference type="RefSeq" id="WP_028311667.1"/>
    </source>
</evidence>
<dbReference type="PANTHER" id="PTHR35530">
    <property type="entry name" value="TAUTOMERASE-RELATED"/>
    <property type="match status" value="1"/>
</dbReference>